<dbReference type="GO" id="GO:0043682">
    <property type="term" value="F:P-type divalent copper transporter activity"/>
    <property type="evidence" value="ECO:0007669"/>
    <property type="project" value="TreeGrafter"/>
</dbReference>
<evidence type="ECO:0000256" key="15">
    <source>
        <dbReference type="SAM" id="Phobius"/>
    </source>
</evidence>
<dbReference type="GO" id="GO:0140581">
    <property type="term" value="F:P-type monovalent copper transporter activity"/>
    <property type="evidence" value="ECO:0007669"/>
    <property type="project" value="UniProtKB-EC"/>
</dbReference>
<dbReference type="FunFam" id="3.40.1110.10:FF:000015">
    <property type="entry name" value="ATPase copper transporting beta"/>
    <property type="match status" value="1"/>
</dbReference>
<dbReference type="GO" id="GO:0005886">
    <property type="term" value="C:plasma membrane"/>
    <property type="evidence" value="ECO:0007669"/>
    <property type="project" value="TreeGrafter"/>
</dbReference>
<dbReference type="GO" id="GO:0015677">
    <property type="term" value="P:copper ion import"/>
    <property type="evidence" value="ECO:0007669"/>
    <property type="project" value="TreeGrafter"/>
</dbReference>
<dbReference type="InterPro" id="IPR023298">
    <property type="entry name" value="ATPase_P-typ_TM_dom_sf"/>
</dbReference>
<dbReference type="InterPro" id="IPR023299">
    <property type="entry name" value="ATPase_P-typ_cyto_dom_N"/>
</dbReference>
<gene>
    <name evidence="17" type="ORF">F2P81_002895</name>
</gene>
<evidence type="ECO:0000256" key="14">
    <source>
        <dbReference type="ARBA" id="ARBA00023136"/>
    </source>
</evidence>
<sequence length="568" mass="61181">MKGGSATKILLDVILSAAHAATFTNTPITYKGVVQHMRAYEKTLEVTYAQIDQIVLLPNNVTGRSRFQDSDNQTQTSECKSRADLKQVTRQTTCVQVHDGNVAERQPGATSPDWKAYKCARLVDEAPIQQFADRLSGYFVPFIVLVSLLTLVAWIAIGFVDFDVVMENFPGYNQNISKAEVVVRFAFQASITVLSIACPCSLGLATPTAVMIGVVMFDKTGTITNGVPRVTRVLVLWEMARMPLRKILAVVGTAEASSEHPLGMAVAKHCKDELGSDVLGYCQDFQAVPGCGISCRVSSVEHLLQQQGDERFLLLGATTDESSLLSAAEAPSAGEGSSNSVLIGNREWMRRNGHHIGADVDAAMCSHETKGQTAVLVAIDGVLCAMLAIADTVKAESALAVHTLQSRGIEVVMITGDNRRTAKAIAAQVGIRKVFAEVLPSHKVAKVQELQQRGLRVAMVGDGVNDSPALARADVGIAIGTGTDVAIEAADIVLIRNDLLDVVASIELSKKTVRRIRINFVFALIYNLVGIPIAADEIKSLTKLDSNWKHTGVNGRRLQLLDLNIDLV</sequence>
<proteinExistence type="inferred from homology"/>
<keyword evidence="10" id="KW-1278">Translocase</keyword>
<dbReference type="GO" id="GO:0060003">
    <property type="term" value="P:copper ion export"/>
    <property type="evidence" value="ECO:0007669"/>
    <property type="project" value="TreeGrafter"/>
</dbReference>
<dbReference type="SFLD" id="SFLDS00003">
    <property type="entry name" value="Haloacid_Dehalogenase"/>
    <property type="match status" value="1"/>
</dbReference>
<dbReference type="EMBL" id="VEVO01000002">
    <property type="protein sequence ID" value="KAF0046366.1"/>
    <property type="molecule type" value="Genomic_DNA"/>
</dbReference>
<dbReference type="SUPFAM" id="SSF56784">
    <property type="entry name" value="HAD-like"/>
    <property type="match status" value="1"/>
</dbReference>
<feature type="transmembrane region" description="Helical" evidence="15">
    <location>
        <begin position="191"/>
        <end position="217"/>
    </location>
</feature>
<dbReference type="PANTHER" id="PTHR43520:SF30">
    <property type="entry name" value="COPPER-TRANSPORTING ATPASE 2"/>
    <property type="match status" value="1"/>
</dbReference>
<dbReference type="PROSITE" id="PS00154">
    <property type="entry name" value="ATPASE_E1_E2"/>
    <property type="match status" value="1"/>
</dbReference>
<keyword evidence="6" id="KW-0479">Metal-binding</keyword>
<evidence type="ECO:0000256" key="10">
    <source>
        <dbReference type="ARBA" id="ARBA00022967"/>
    </source>
</evidence>
<dbReference type="PRINTS" id="PR00119">
    <property type="entry name" value="CATATPASE"/>
</dbReference>
<organism evidence="17 18">
    <name type="scientific">Scophthalmus maximus</name>
    <name type="common">Turbot</name>
    <name type="synonym">Psetta maxima</name>
    <dbReference type="NCBI Taxonomy" id="52904"/>
    <lineage>
        <taxon>Eukaryota</taxon>
        <taxon>Metazoa</taxon>
        <taxon>Chordata</taxon>
        <taxon>Craniata</taxon>
        <taxon>Vertebrata</taxon>
        <taxon>Euteleostomi</taxon>
        <taxon>Actinopterygii</taxon>
        <taxon>Neopterygii</taxon>
        <taxon>Teleostei</taxon>
        <taxon>Neoteleostei</taxon>
        <taxon>Acanthomorphata</taxon>
        <taxon>Carangaria</taxon>
        <taxon>Pleuronectiformes</taxon>
        <taxon>Pleuronectoidei</taxon>
        <taxon>Scophthalmidae</taxon>
        <taxon>Scophthalmus</taxon>
    </lineage>
</organism>
<comment type="subcellular location">
    <subcellularLocation>
        <location evidence="1">Endomembrane system</location>
        <topology evidence="1">Multi-pass membrane protein</topology>
    </subcellularLocation>
</comment>
<dbReference type="Proteomes" id="UP000438429">
    <property type="component" value="Unassembled WGS sequence"/>
</dbReference>
<evidence type="ECO:0000256" key="7">
    <source>
        <dbReference type="ARBA" id="ARBA00022741"/>
    </source>
</evidence>
<keyword evidence="5 15" id="KW-0812">Transmembrane</keyword>
<evidence type="ECO:0000256" key="8">
    <source>
        <dbReference type="ARBA" id="ARBA00022796"/>
    </source>
</evidence>
<dbReference type="Gene3D" id="3.40.50.1000">
    <property type="entry name" value="HAD superfamily/HAD-like"/>
    <property type="match status" value="1"/>
</dbReference>
<dbReference type="FunFam" id="3.40.50.1000:FF:000092">
    <property type="entry name" value="copper-transporting ATPase 1 isoform X2"/>
    <property type="match status" value="1"/>
</dbReference>
<feature type="signal peptide" evidence="16">
    <location>
        <begin position="1"/>
        <end position="20"/>
    </location>
</feature>
<keyword evidence="16" id="KW-0732">Signal</keyword>
<keyword evidence="4" id="KW-0813">Transport</keyword>
<keyword evidence="13" id="KW-0406">Ion transport</keyword>
<dbReference type="Gene3D" id="3.40.50.10490">
    <property type="entry name" value="Glucose-6-phosphate isomerase like protein, domain 1"/>
    <property type="match status" value="1"/>
</dbReference>
<dbReference type="SFLD" id="SFLDG00002">
    <property type="entry name" value="C1.7:_P-type_atpase_like"/>
    <property type="match status" value="1"/>
</dbReference>
<feature type="transmembrane region" description="Helical" evidence="15">
    <location>
        <begin position="516"/>
        <end position="535"/>
    </location>
</feature>
<dbReference type="GO" id="GO:0006878">
    <property type="term" value="P:intracellular copper ion homeostasis"/>
    <property type="evidence" value="ECO:0007669"/>
    <property type="project" value="TreeGrafter"/>
</dbReference>
<dbReference type="PANTHER" id="PTHR43520">
    <property type="entry name" value="ATP7, ISOFORM B"/>
    <property type="match status" value="1"/>
</dbReference>
<evidence type="ECO:0000256" key="1">
    <source>
        <dbReference type="ARBA" id="ARBA00004127"/>
    </source>
</evidence>
<reference evidence="17 18" key="1">
    <citation type="submission" date="2019-06" db="EMBL/GenBank/DDBJ databases">
        <title>Draft genomes of female and male turbot (Scophthalmus maximus).</title>
        <authorList>
            <person name="Xu H."/>
            <person name="Xu X.-W."/>
            <person name="Shao C."/>
            <person name="Chen S."/>
        </authorList>
    </citation>
    <scope>NUCLEOTIDE SEQUENCE [LARGE SCALE GENOMIC DNA]</scope>
    <source>
        <strain evidence="17">Ysfricsl-2016a</strain>
        <tissue evidence="17">Blood</tissue>
    </source>
</reference>
<dbReference type="InterPro" id="IPR001757">
    <property type="entry name" value="P_typ_ATPase"/>
</dbReference>
<keyword evidence="8" id="KW-0187">Copper transport</keyword>
<evidence type="ECO:0000313" key="17">
    <source>
        <dbReference type="EMBL" id="KAF0046366.1"/>
    </source>
</evidence>
<dbReference type="GO" id="GO:0005524">
    <property type="term" value="F:ATP binding"/>
    <property type="evidence" value="ECO:0007669"/>
    <property type="project" value="UniProtKB-KW"/>
</dbReference>
<dbReference type="EC" id="7.2.2.8" evidence="3"/>
<evidence type="ECO:0000313" key="18">
    <source>
        <dbReference type="Proteomes" id="UP000438429"/>
    </source>
</evidence>
<comment type="caution">
    <text evidence="17">The sequence shown here is derived from an EMBL/GenBank/DDBJ whole genome shotgun (WGS) entry which is preliminary data.</text>
</comment>
<dbReference type="GO" id="GO:0005507">
    <property type="term" value="F:copper ion binding"/>
    <property type="evidence" value="ECO:0007669"/>
    <property type="project" value="TreeGrafter"/>
</dbReference>
<dbReference type="InterPro" id="IPR044492">
    <property type="entry name" value="P_typ_ATPase_HD_dom"/>
</dbReference>
<keyword evidence="14 15" id="KW-0472">Membrane</keyword>
<accession>A0A6A4TFN0</accession>
<dbReference type="InterPro" id="IPR023214">
    <property type="entry name" value="HAD_sf"/>
</dbReference>
<feature type="chain" id="PRO_5025452324" description="P-type Cu(+) transporter" evidence="16">
    <location>
        <begin position="21"/>
        <end position="568"/>
    </location>
</feature>
<feature type="transmembrane region" description="Helical" evidence="15">
    <location>
        <begin position="138"/>
        <end position="160"/>
    </location>
</feature>
<dbReference type="InterPro" id="IPR036412">
    <property type="entry name" value="HAD-like_sf"/>
</dbReference>
<evidence type="ECO:0000256" key="12">
    <source>
        <dbReference type="ARBA" id="ARBA00023008"/>
    </source>
</evidence>
<keyword evidence="9" id="KW-0067">ATP-binding</keyword>
<evidence type="ECO:0000256" key="13">
    <source>
        <dbReference type="ARBA" id="ARBA00023065"/>
    </source>
</evidence>
<dbReference type="PRINTS" id="PR00120">
    <property type="entry name" value="HATPASE"/>
</dbReference>
<evidence type="ECO:0000256" key="6">
    <source>
        <dbReference type="ARBA" id="ARBA00022723"/>
    </source>
</evidence>
<evidence type="ECO:0000256" key="5">
    <source>
        <dbReference type="ARBA" id="ARBA00022692"/>
    </source>
</evidence>
<dbReference type="SFLD" id="SFLDF00027">
    <property type="entry name" value="p-type_atpase"/>
    <property type="match status" value="1"/>
</dbReference>
<evidence type="ECO:0000256" key="2">
    <source>
        <dbReference type="ARBA" id="ARBA00006024"/>
    </source>
</evidence>
<dbReference type="InterPro" id="IPR018303">
    <property type="entry name" value="ATPase_P-typ_P_site"/>
</dbReference>
<dbReference type="FunFam" id="3.40.50.1000:FF:000144">
    <property type="entry name" value="copper-transporting ATPase 1 isoform X2"/>
    <property type="match status" value="1"/>
</dbReference>
<evidence type="ECO:0000256" key="16">
    <source>
        <dbReference type="SAM" id="SignalP"/>
    </source>
</evidence>
<keyword evidence="11 15" id="KW-1133">Transmembrane helix</keyword>
<dbReference type="GO" id="GO:0016887">
    <property type="term" value="F:ATP hydrolysis activity"/>
    <property type="evidence" value="ECO:0007669"/>
    <property type="project" value="InterPro"/>
</dbReference>
<evidence type="ECO:0000256" key="9">
    <source>
        <dbReference type="ARBA" id="ARBA00022840"/>
    </source>
</evidence>
<evidence type="ECO:0000256" key="11">
    <source>
        <dbReference type="ARBA" id="ARBA00022989"/>
    </source>
</evidence>
<comment type="similarity">
    <text evidence="2">Belongs to the cation transport ATPase (P-type) (TC 3.A.3) family. Type IB subfamily.</text>
</comment>
<evidence type="ECO:0000256" key="3">
    <source>
        <dbReference type="ARBA" id="ARBA00012517"/>
    </source>
</evidence>
<dbReference type="GO" id="GO:0005802">
    <property type="term" value="C:trans-Golgi network"/>
    <property type="evidence" value="ECO:0007669"/>
    <property type="project" value="TreeGrafter"/>
</dbReference>
<keyword evidence="7" id="KW-0547">Nucleotide-binding</keyword>
<evidence type="ECO:0000256" key="4">
    <source>
        <dbReference type="ARBA" id="ARBA00022448"/>
    </source>
</evidence>
<dbReference type="SUPFAM" id="SSF81665">
    <property type="entry name" value="Calcium ATPase, transmembrane domain M"/>
    <property type="match status" value="1"/>
</dbReference>
<dbReference type="AlphaFoldDB" id="A0A6A4TFN0"/>
<dbReference type="Gene3D" id="3.40.1110.10">
    <property type="entry name" value="Calcium-transporting ATPase, cytoplasmic domain N"/>
    <property type="match status" value="1"/>
</dbReference>
<name>A0A6A4TFN0_SCOMX</name>
<keyword evidence="12" id="KW-0186">Copper</keyword>
<dbReference type="NCBIfam" id="TIGR01494">
    <property type="entry name" value="ATPase_P-type"/>
    <property type="match status" value="1"/>
</dbReference>
<protein>
    <recommendedName>
        <fullName evidence="3">P-type Cu(+) transporter</fullName>
        <ecNumber evidence="3">7.2.2.8</ecNumber>
    </recommendedName>
</protein>
<dbReference type="Pfam" id="PF00702">
    <property type="entry name" value="Hydrolase"/>
    <property type="match status" value="1"/>
</dbReference>